<evidence type="ECO:0000256" key="2">
    <source>
        <dbReference type="ARBA" id="ARBA00022664"/>
    </source>
</evidence>
<sequence length="323" mass="35707">MTQQQQQTRVIPLTCSGHTRPVVDLQFSTMTSENKYYLISACKDGNPMLREGQTGDWIGTFLGHKGAVWSARLSKEAHRAVTGSADFTAKVWDTFTGQELHSFAHQHIVRAVNFSPDGTKIATGGQEKKLRIFDLYRPDAEPIGIDDHSGTIKTVVWHPNQNIIMSGGEDGIIRVRDLRVMRETTNVQAGGAVSSMTLSNDGGLLCWTADNKACFWSLEYGLAPSEDTIMMHTMPRRVSSIALHKSGDKFVVGSDSDPWVRIYDALSAKELEVHKGHHGSIHAVSYSPDGEVYATGSEDGTIRLWQSDPTKSYGLWQKVKEAE</sequence>
<dbReference type="GO" id="GO:0000387">
    <property type="term" value="P:spliceosomal snRNP assembly"/>
    <property type="evidence" value="ECO:0007669"/>
    <property type="project" value="TreeGrafter"/>
</dbReference>
<keyword evidence="3" id="KW-0677">Repeat</keyword>
<dbReference type="Gene3D" id="2.130.10.10">
    <property type="entry name" value="YVTN repeat-like/Quinoprotein amine dehydrogenase"/>
    <property type="match status" value="1"/>
</dbReference>
<evidence type="ECO:0000313" key="9">
    <source>
        <dbReference type="Proteomes" id="UP000646827"/>
    </source>
</evidence>
<dbReference type="PANTHER" id="PTHR19877">
    <property type="entry name" value="EUKARYOTIC TRANSLATION INITIATION FACTOR 3 SUBUNIT I"/>
    <property type="match status" value="1"/>
</dbReference>
<comment type="similarity">
    <text evidence="5">Belongs to the WD repeat STRAP family.</text>
</comment>
<evidence type="ECO:0000256" key="5">
    <source>
        <dbReference type="ARBA" id="ARBA00038394"/>
    </source>
</evidence>
<dbReference type="CDD" id="cd00200">
    <property type="entry name" value="WD40"/>
    <property type="match status" value="1"/>
</dbReference>
<dbReference type="PANTHER" id="PTHR19877:SF13">
    <property type="entry name" value="SERINE-THREONINE KINASE RECEPTOR-ASSOCIATED PROTEIN"/>
    <property type="match status" value="1"/>
</dbReference>
<dbReference type="SMART" id="SM00320">
    <property type="entry name" value="WD40"/>
    <property type="match status" value="7"/>
</dbReference>
<evidence type="ECO:0000256" key="3">
    <source>
        <dbReference type="ARBA" id="ARBA00022737"/>
    </source>
</evidence>
<dbReference type="AlphaFoldDB" id="A0A8H7S2E8"/>
<accession>A0A8H7S2E8</accession>
<evidence type="ECO:0000256" key="4">
    <source>
        <dbReference type="ARBA" id="ARBA00023187"/>
    </source>
</evidence>
<feature type="repeat" description="WD" evidence="7">
    <location>
        <begin position="274"/>
        <end position="306"/>
    </location>
</feature>
<dbReference type="PROSITE" id="PS50082">
    <property type="entry name" value="WD_REPEATS_2"/>
    <property type="match status" value="4"/>
</dbReference>
<feature type="repeat" description="WD" evidence="7">
    <location>
        <begin position="102"/>
        <end position="135"/>
    </location>
</feature>
<feature type="repeat" description="WD" evidence="7">
    <location>
        <begin position="145"/>
        <end position="186"/>
    </location>
</feature>
<dbReference type="GO" id="GO:0003723">
    <property type="term" value="F:RNA binding"/>
    <property type="evidence" value="ECO:0007669"/>
    <property type="project" value="TreeGrafter"/>
</dbReference>
<dbReference type="SUPFAM" id="SSF50978">
    <property type="entry name" value="WD40 repeat-like"/>
    <property type="match status" value="1"/>
</dbReference>
<reference evidence="8 9" key="1">
    <citation type="submission" date="2020-12" db="EMBL/GenBank/DDBJ databases">
        <title>Metabolic potential, ecology and presence of endohyphal bacteria is reflected in genomic diversity of Mucoromycotina.</title>
        <authorList>
            <person name="Muszewska A."/>
            <person name="Okrasinska A."/>
            <person name="Steczkiewicz K."/>
            <person name="Drgas O."/>
            <person name="Orlowska M."/>
            <person name="Perlinska-Lenart U."/>
            <person name="Aleksandrzak-Piekarczyk T."/>
            <person name="Szatraj K."/>
            <person name="Zielenkiewicz U."/>
            <person name="Pilsyk S."/>
            <person name="Malc E."/>
            <person name="Mieczkowski P."/>
            <person name="Kruszewska J.S."/>
            <person name="Biernat P."/>
            <person name="Pawlowska J."/>
        </authorList>
    </citation>
    <scope>NUCLEOTIDE SEQUENCE [LARGE SCALE GENOMIC DNA]</scope>
    <source>
        <strain evidence="8 9">CBS 142.35</strain>
    </source>
</reference>
<proteinExistence type="inferred from homology"/>
<keyword evidence="9" id="KW-1185">Reference proteome</keyword>
<dbReference type="PROSITE" id="PS50294">
    <property type="entry name" value="WD_REPEATS_REGION"/>
    <property type="match status" value="4"/>
</dbReference>
<dbReference type="Proteomes" id="UP000646827">
    <property type="component" value="Unassembled WGS sequence"/>
</dbReference>
<comment type="caution">
    <text evidence="8">The sequence shown here is derived from an EMBL/GenBank/DDBJ whole genome shotgun (WGS) entry which is preliminary data.</text>
</comment>
<organism evidence="8 9">
    <name type="scientific">Circinella minor</name>
    <dbReference type="NCBI Taxonomy" id="1195481"/>
    <lineage>
        <taxon>Eukaryota</taxon>
        <taxon>Fungi</taxon>
        <taxon>Fungi incertae sedis</taxon>
        <taxon>Mucoromycota</taxon>
        <taxon>Mucoromycotina</taxon>
        <taxon>Mucoromycetes</taxon>
        <taxon>Mucorales</taxon>
        <taxon>Lichtheimiaceae</taxon>
        <taxon>Circinella</taxon>
    </lineage>
</organism>
<feature type="repeat" description="WD" evidence="7">
    <location>
        <begin position="61"/>
        <end position="102"/>
    </location>
</feature>
<gene>
    <name evidence="8" type="ORF">INT45_010691</name>
</gene>
<dbReference type="EMBL" id="JAEPRB010000124">
    <property type="protein sequence ID" value="KAG2220938.1"/>
    <property type="molecule type" value="Genomic_DNA"/>
</dbReference>
<dbReference type="InterPro" id="IPR001680">
    <property type="entry name" value="WD40_rpt"/>
</dbReference>
<keyword evidence="1 7" id="KW-0853">WD repeat</keyword>
<name>A0A8H7S2E8_9FUNG</name>
<evidence type="ECO:0000256" key="7">
    <source>
        <dbReference type="PROSITE-ProRule" id="PRU00221"/>
    </source>
</evidence>
<dbReference type="OrthoDB" id="408728at2759"/>
<dbReference type="GO" id="GO:0032797">
    <property type="term" value="C:SMN complex"/>
    <property type="evidence" value="ECO:0007669"/>
    <property type="project" value="TreeGrafter"/>
</dbReference>
<keyword evidence="4" id="KW-0508">mRNA splicing</keyword>
<dbReference type="Pfam" id="PF00400">
    <property type="entry name" value="WD40"/>
    <property type="match status" value="4"/>
</dbReference>
<keyword evidence="2" id="KW-0507">mRNA processing</keyword>
<evidence type="ECO:0000256" key="6">
    <source>
        <dbReference type="ARBA" id="ARBA00040390"/>
    </source>
</evidence>
<evidence type="ECO:0000256" key="1">
    <source>
        <dbReference type="ARBA" id="ARBA00022574"/>
    </source>
</evidence>
<dbReference type="InterPro" id="IPR036322">
    <property type="entry name" value="WD40_repeat_dom_sf"/>
</dbReference>
<evidence type="ECO:0000313" key="8">
    <source>
        <dbReference type="EMBL" id="KAG2220938.1"/>
    </source>
</evidence>
<dbReference type="InterPro" id="IPR015943">
    <property type="entry name" value="WD40/YVTN_repeat-like_dom_sf"/>
</dbReference>
<protein>
    <recommendedName>
        <fullName evidence="6">Serine-threonine kinase receptor-associated protein</fullName>
    </recommendedName>
</protein>